<name>A0A4R6KK61_9ACTN</name>
<dbReference type="GO" id="GO:0016787">
    <property type="term" value="F:hydrolase activity"/>
    <property type="evidence" value="ECO:0007669"/>
    <property type="project" value="InterPro"/>
</dbReference>
<dbReference type="EMBL" id="SNWQ01000006">
    <property type="protein sequence ID" value="TDO49284.1"/>
    <property type="molecule type" value="Genomic_DNA"/>
</dbReference>
<protein>
    <submittedName>
        <fullName evidence="1">Peptidase C26-like protein</fullName>
    </submittedName>
</protein>
<proteinExistence type="predicted"/>
<gene>
    <name evidence="1" type="ORF">EV643_106253</name>
</gene>
<dbReference type="Proteomes" id="UP000295388">
    <property type="component" value="Unassembled WGS sequence"/>
</dbReference>
<dbReference type="OrthoDB" id="9813383at2"/>
<dbReference type="RefSeq" id="WP_133800660.1">
    <property type="nucleotide sequence ID" value="NZ_SNWQ01000006.1"/>
</dbReference>
<dbReference type="InterPro" id="IPR029062">
    <property type="entry name" value="Class_I_gatase-like"/>
</dbReference>
<sequence length="109" mass="11292">MTRRPVIGLVGSTYVVPRFWGELPVTGTPTSYADAVLAAGGTPVVLVGQCATVSLDAVDALILTGGGDVDPARTGTDHWPALGVQWHPELNDPTGPALFSWLVGSLIRA</sequence>
<comment type="caution">
    <text evidence="1">The sequence shown here is derived from an EMBL/GenBank/DDBJ whole genome shotgun (WGS) entry which is preliminary data.</text>
</comment>
<dbReference type="Pfam" id="PF07722">
    <property type="entry name" value="Peptidase_C26"/>
    <property type="match status" value="1"/>
</dbReference>
<reference evidence="1 2" key="1">
    <citation type="submission" date="2019-03" db="EMBL/GenBank/DDBJ databases">
        <title>Genomic Encyclopedia of Type Strains, Phase III (KMG-III): the genomes of soil and plant-associated and newly described type strains.</title>
        <authorList>
            <person name="Whitman W."/>
        </authorList>
    </citation>
    <scope>NUCLEOTIDE SEQUENCE [LARGE SCALE GENOMIC DNA]</scope>
    <source>
        <strain evidence="1 2">VKM Ac-2527</strain>
    </source>
</reference>
<evidence type="ECO:0000313" key="1">
    <source>
        <dbReference type="EMBL" id="TDO49284.1"/>
    </source>
</evidence>
<dbReference type="AlphaFoldDB" id="A0A4R6KK61"/>
<evidence type="ECO:0000313" key="2">
    <source>
        <dbReference type="Proteomes" id="UP000295388"/>
    </source>
</evidence>
<keyword evidence="2" id="KW-1185">Reference proteome</keyword>
<dbReference type="Gene3D" id="3.40.50.880">
    <property type="match status" value="1"/>
</dbReference>
<accession>A0A4R6KK61</accession>
<dbReference type="InterPro" id="IPR011697">
    <property type="entry name" value="Peptidase_C26"/>
</dbReference>
<organism evidence="1 2">
    <name type="scientific">Kribbella caucasensis</name>
    <dbReference type="NCBI Taxonomy" id="2512215"/>
    <lineage>
        <taxon>Bacteria</taxon>
        <taxon>Bacillati</taxon>
        <taxon>Actinomycetota</taxon>
        <taxon>Actinomycetes</taxon>
        <taxon>Propionibacteriales</taxon>
        <taxon>Kribbellaceae</taxon>
        <taxon>Kribbella</taxon>
    </lineage>
</organism>